<gene>
    <name evidence="1" type="ORF">HAX54_051290</name>
</gene>
<dbReference type="Proteomes" id="UP000823775">
    <property type="component" value="Unassembled WGS sequence"/>
</dbReference>
<sequence length="139" mass="15768">MAETTTCNDLQVMVLVNTQEEPQVEGGIEPIKEIYQFGSSIHDLQGLLNEKVKAYEDQLQSVVYTSQCMKQEEQSPRLDDYLLVDVDVEEVDKSENVNNNAILELEHIGPHSKHFSTLCLVGNLDIQPSKPMEIYVDEE</sequence>
<keyword evidence="2" id="KW-1185">Reference proteome</keyword>
<dbReference type="EMBL" id="JACEIK010009100">
    <property type="protein sequence ID" value="MCE3051966.1"/>
    <property type="molecule type" value="Genomic_DNA"/>
</dbReference>
<reference evidence="1 2" key="1">
    <citation type="journal article" date="2021" name="BMC Genomics">
        <title>Datura genome reveals duplications of psychoactive alkaloid biosynthetic genes and high mutation rate following tissue culture.</title>
        <authorList>
            <person name="Rajewski A."/>
            <person name="Carter-House D."/>
            <person name="Stajich J."/>
            <person name="Litt A."/>
        </authorList>
    </citation>
    <scope>NUCLEOTIDE SEQUENCE [LARGE SCALE GENOMIC DNA]</scope>
    <source>
        <strain evidence="1">AR-01</strain>
    </source>
</reference>
<name>A0ABS8WM92_DATST</name>
<organism evidence="1 2">
    <name type="scientific">Datura stramonium</name>
    <name type="common">Jimsonweed</name>
    <name type="synonym">Common thornapple</name>
    <dbReference type="NCBI Taxonomy" id="4076"/>
    <lineage>
        <taxon>Eukaryota</taxon>
        <taxon>Viridiplantae</taxon>
        <taxon>Streptophyta</taxon>
        <taxon>Embryophyta</taxon>
        <taxon>Tracheophyta</taxon>
        <taxon>Spermatophyta</taxon>
        <taxon>Magnoliopsida</taxon>
        <taxon>eudicotyledons</taxon>
        <taxon>Gunneridae</taxon>
        <taxon>Pentapetalae</taxon>
        <taxon>asterids</taxon>
        <taxon>lamiids</taxon>
        <taxon>Solanales</taxon>
        <taxon>Solanaceae</taxon>
        <taxon>Solanoideae</taxon>
        <taxon>Datureae</taxon>
        <taxon>Datura</taxon>
    </lineage>
</organism>
<evidence type="ECO:0000313" key="1">
    <source>
        <dbReference type="EMBL" id="MCE3051966.1"/>
    </source>
</evidence>
<evidence type="ECO:0000313" key="2">
    <source>
        <dbReference type="Proteomes" id="UP000823775"/>
    </source>
</evidence>
<comment type="caution">
    <text evidence="1">The sequence shown here is derived from an EMBL/GenBank/DDBJ whole genome shotgun (WGS) entry which is preliminary data.</text>
</comment>
<proteinExistence type="predicted"/>
<accession>A0ABS8WM92</accession>
<protein>
    <submittedName>
        <fullName evidence="1">Uncharacterized protein</fullName>
    </submittedName>
</protein>